<dbReference type="GO" id="GO:0000155">
    <property type="term" value="F:phosphorelay sensor kinase activity"/>
    <property type="evidence" value="ECO:0007669"/>
    <property type="project" value="InterPro"/>
</dbReference>
<dbReference type="GO" id="GO:0005886">
    <property type="term" value="C:plasma membrane"/>
    <property type="evidence" value="ECO:0007669"/>
    <property type="project" value="TreeGrafter"/>
</dbReference>
<dbReference type="Pfam" id="PF02518">
    <property type="entry name" value="HATPase_c"/>
    <property type="match status" value="1"/>
</dbReference>
<dbReference type="PROSITE" id="PS50109">
    <property type="entry name" value="HIS_KIN"/>
    <property type="match status" value="1"/>
</dbReference>
<evidence type="ECO:0000313" key="14">
    <source>
        <dbReference type="EMBL" id="MDT0338122.1"/>
    </source>
</evidence>
<keyword evidence="8 11" id="KW-1133">Transmembrane helix</keyword>
<dbReference type="InterPro" id="IPR036890">
    <property type="entry name" value="HATPase_C_sf"/>
</dbReference>
<evidence type="ECO:0000259" key="13">
    <source>
        <dbReference type="PROSITE" id="PS50885"/>
    </source>
</evidence>
<dbReference type="PRINTS" id="PR00344">
    <property type="entry name" value="BCTRLSENSOR"/>
</dbReference>
<evidence type="ECO:0000256" key="11">
    <source>
        <dbReference type="SAM" id="Phobius"/>
    </source>
</evidence>
<dbReference type="InterPro" id="IPR005467">
    <property type="entry name" value="His_kinase_dom"/>
</dbReference>
<dbReference type="CDD" id="cd00075">
    <property type="entry name" value="HATPase"/>
    <property type="match status" value="1"/>
</dbReference>
<proteinExistence type="predicted"/>
<dbReference type="AlphaFoldDB" id="A0AAE4K4I0"/>
<comment type="subcellular location">
    <subcellularLocation>
        <location evidence="2">Membrane</location>
        <topology evidence="2">Multi-pass membrane protein</topology>
    </subcellularLocation>
</comment>
<dbReference type="PANTHER" id="PTHR45436">
    <property type="entry name" value="SENSOR HISTIDINE KINASE YKOH"/>
    <property type="match status" value="1"/>
</dbReference>
<dbReference type="Gene3D" id="3.30.565.10">
    <property type="entry name" value="Histidine kinase-like ATPase, C-terminal domain"/>
    <property type="match status" value="1"/>
</dbReference>
<keyword evidence="9" id="KW-0902">Two-component regulatory system</keyword>
<keyword evidence="6 11" id="KW-0812">Transmembrane</keyword>
<evidence type="ECO:0000259" key="12">
    <source>
        <dbReference type="PROSITE" id="PS50109"/>
    </source>
</evidence>
<accession>A0AAE4K4I0</accession>
<dbReference type="RefSeq" id="WP_310837783.1">
    <property type="nucleotide sequence ID" value="NZ_JAVLSM010000008.1"/>
</dbReference>
<evidence type="ECO:0000256" key="10">
    <source>
        <dbReference type="ARBA" id="ARBA00023136"/>
    </source>
</evidence>
<protein>
    <recommendedName>
        <fullName evidence="3">histidine kinase</fullName>
        <ecNumber evidence="3">2.7.13.3</ecNumber>
    </recommendedName>
</protein>
<dbReference type="EC" id="2.7.13.3" evidence="3"/>
<feature type="domain" description="HAMP" evidence="13">
    <location>
        <begin position="170"/>
        <end position="222"/>
    </location>
</feature>
<dbReference type="InterPro" id="IPR003660">
    <property type="entry name" value="HAMP_dom"/>
</dbReference>
<dbReference type="SMART" id="SM00387">
    <property type="entry name" value="HATPase_c"/>
    <property type="match status" value="1"/>
</dbReference>
<evidence type="ECO:0000256" key="6">
    <source>
        <dbReference type="ARBA" id="ARBA00022692"/>
    </source>
</evidence>
<keyword evidence="14" id="KW-0547">Nucleotide-binding</keyword>
<feature type="transmembrane region" description="Helical" evidence="11">
    <location>
        <begin position="12"/>
        <end position="36"/>
    </location>
</feature>
<keyword evidence="5" id="KW-0808">Transferase</keyword>
<evidence type="ECO:0000256" key="2">
    <source>
        <dbReference type="ARBA" id="ARBA00004141"/>
    </source>
</evidence>
<sequence length="451" mass="48538">MKHLQRSLQARLSLALTLAILLVALGAGAFGFLSAYRDSIRQQDDLLLQVGALIARLGGTLPEDGAVGSYPGADHESRISVQWLPEPGQSASAVAALPLPSGLRDGFQTTVMFDENFRVYVQPLPSGRRIALAQETDVRDGIAARSAWRAVIPVLLLVPVLLLALRRIMRTLFAPLAQLRREIDQRRDDQLDPLATQGLPTEISPFVDAINRLLARVQEAMTAQRRFVADAAHELRTPLAALSLQAEGLQQSELSDTARARLQRLEQGLERARMLVTQMLALARAQDQTAASPRIRLLLREAVRPVLEDLLPLAQQKDIDLGVDGPLTAEVDSNPVELGLLLGNLIDNAIRYTPPGGCISLALAAAAQTPPGRVRLEITDNGPGIPASERERVFQPFHRLDPAAAPGAGLGLAIVQSVAARLDIMIGLAATDEKSQTGLRVILDIPAPGQA</sequence>
<dbReference type="PROSITE" id="PS50885">
    <property type="entry name" value="HAMP"/>
    <property type="match status" value="1"/>
</dbReference>
<dbReference type="EMBL" id="JAVRAA010000007">
    <property type="protein sequence ID" value="MDT0338122.1"/>
    <property type="molecule type" value="Genomic_DNA"/>
</dbReference>
<reference evidence="14" key="1">
    <citation type="submission" date="2023-02" db="EMBL/GenBank/DDBJ databases">
        <title>Description of Herbaspirillum huttiense subsp. nephrolepsisexaltata and Herbaspirillum huttiense subsp. lycopersicon.</title>
        <authorList>
            <person name="Poudel M."/>
            <person name="Sharma A."/>
            <person name="Goss E."/>
            <person name="Tapia J.H."/>
            <person name="Harmon C.M."/>
            <person name="Jones J.B."/>
        </authorList>
    </citation>
    <scope>NUCLEOTIDE SEQUENCE</scope>
    <source>
        <strain evidence="14">NC40101</strain>
    </source>
</reference>
<evidence type="ECO:0000256" key="7">
    <source>
        <dbReference type="ARBA" id="ARBA00022777"/>
    </source>
</evidence>
<dbReference type="InterPro" id="IPR003594">
    <property type="entry name" value="HATPase_dom"/>
</dbReference>
<gene>
    <name evidence="14" type="ORF">RJN63_14850</name>
</gene>
<dbReference type="CDD" id="cd00082">
    <property type="entry name" value="HisKA"/>
    <property type="match status" value="1"/>
</dbReference>
<dbReference type="InterPro" id="IPR004358">
    <property type="entry name" value="Sig_transdc_His_kin-like_C"/>
</dbReference>
<feature type="domain" description="Histidine kinase" evidence="12">
    <location>
        <begin position="230"/>
        <end position="449"/>
    </location>
</feature>
<dbReference type="SUPFAM" id="SSF47384">
    <property type="entry name" value="Homodimeric domain of signal transducing histidine kinase"/>
    <property type="match status" value="1"/>
</dbReference>
<evidence type="ECO:0000256" key="9">
    <source>
        <dbReference type="ARBA" id="ARBA00023012"/>
    </source>
</evidence>
<name>A0AAE4K4I0_9BURK</name>
<comment type="caution">
    <text evidence="14">The sequence shown here is derived from an EMBL/GenBank/DDBJ whole genome shotgun (WGS) entry which is preliminary data.</text>
</comment>
<organism evidence="14">
    <name type="scientific">Herbaspirillum huttiense subsp. nephrolepidis</name>
    <dbReference type="NCBI Taxonomy" id="3075126"/>
    <lineage>
        <taxon>Bacteria</taxon>
        <taxon>Pseudomonadati</taxon>
        <taxon>Pseudomonadota</taxon>
        <taxon>Betaproteobacteria</taxon>
        <taxon>Burkholderiales</taxon>
        <taxon>Oxalobacteraceae</taxon>
        <taxon>Herbaspirillum</taxon>
    </lineage>
</organism>
<evidence type="ECO:0000256" key="3">
    <source>
        <dbReference type="ARBA" id="ARBA00012438"/>
    </source>
</evidence>
<evidence type="ECO:0000256" key="1">
    <source>
        <dbReference type="ARBA" id="ARBA00000085"/>
    </source>
</evidence>
<evidence type="ECO:0000256" key="4">
    <source>
        <dbReference type="ARBA" id="ARBA00022553"/>
    </source>
</evidence>
<keyword evidence="4" id="KW-0597">Phosphoprotein</keyword>
<dbReference type="Gene3D" id="1.10.287.130">
    <property type="match status" value="1"/>
</dbReference>
<evidence type="ECO:0000256" key="8">
    <source>
        <dbReference type="ARBA" id="ARBA00022989"/>
    </source>
</evidence>
<dbReference type="InterPro" id="IPR036097">
    <property type="entry name" value="HisK_dim/P_sf"/>
</dbReference>
<comment type="catalytic activity">
    <reaction evidence="1">
        <text>ATP + protein L-histidine = ADP + protein N-phospho-L-histidine.</text>
        <dbReference type="EC" id="2.7.13.3"/>
    </reaction>
</comment>
<dbReference type="Pfam" id="PF00512">
    <property type="entry name" value="HisKA"/>
    <property type="match status" value="1"/>
</dbReference>
<dbReference type="InterPro" id="IPR003661">
    <property type="entry name" value="HisK_dim/P_dom"/>
</dbReference>
<dbReference type="SMART" id="SM00388">
    <property type="entry name" value="HisKA"/>
    <property type="match status" value="1"/>
</dbReference>
<keyword evidence="7" id="KW-0418">Kinase</keyword>
<evidence type="ECO:0000256" key="5">
    <source>
        <dbReference type="ARBA" id="ARBA00022679"/>
    </source>
</evidence>
<keyword evidence="10 11" id="KW-0472">Membrane</keyword>
<dbReference type="PANTHER" id="PTHR45436:SF15">
    <property type="entry name" value="SENSOR HISTIDINE KINASE CUSS"/>
    <property type="match status" value="1"/>
</dbReference>
<dbReference type="SUPFAM" id="SSF55874">
    <property type="entry name" value="ATPase domain of HSP90 chaperone/DNA topoisomerase II/histidine kinase"/>
    <property type="match status" value="1"/>
</dbReference>
<dbReference type="GO" id="GO:0005524">
    <property type="term" value="F:ATP binding"/>
    <property type="evidence" value="ECO:0007669"/>
    <property type="project" value="UniProtKB-KW"/>
</dbReference>
<dbReference type="InterPro" id="IPR050428">
    <property type="entry name" value="TCS_sensor_his_kinase"/>
</dbReference>
<keyword evidence="14" id="KW-0067">ATP-binding</keyword>